<dbReference type="Pfam" id="PF12564">
    <property type="entry name" value="TypeIII_RM_meth"/>
    <property type="match status" value="1"/>
</dbReference>
<evidence type="ECO:0000313" key="3">
    <source>
        <dbReference type="Proteomes" id="UP001177258"/>
    </source>
</evidence>
<name>A0AA90T9K0_9HELI</name>
<accession>A0AA90T9K0</accession>
<gene>
    <name evidence="2" type="ORF">Q5I06_04025</name>
</gene>
<evidence type="ECO:0000313" key="2">
    <source>
        <dbReference type="EMBL" id="MDP2538942.1"/>
    </source>
</evidence>
<dbReference type="EMBL" id="JAUYZK010000004">
    <property type="protein sequence ID" value="MDP2538942.1"/>
    <property type="molecule type" value="Genomic_DNA"/>
</dbReference>
<proteinExistence type="predicted"/>
<protein>
    <submittedName>
        <fullName evidence="2">Site-specific DNA-methyltransferase</fullName>
    </submittedName>
</protein>
<dbReference type="RefSeq" id="WP_305520912.1">
    <property type="nucleotide sequence ID" value="NZ_JAUYZK010000004.1"/>
</dbReference>
<dbReference type="Proteomes" id="UP001177258">
    <property type="component" value="Unassembled WGS sequence"/>
</dbReference>
<sequence>MNKVEEKILEKNLTKYILQVENGYRINLNLLKRDARDLNIELLEFLFDEFKDEYFKMPKEGVWVFEREKFLDFISYKNFLSDSYTRFANKIALCDTEGNSIAQNTDVVLDFPFKDCVLEGGASKDSDKKKEIFFNQTLANEEIDRLFSPKVLHNFSYITQENTDLSVQSDISKIPAFIQSDDLSVSPPPH</sequence>
<comment type="caution">
    <text evidence="2">The sequence shown here is derived from an EMBL/GenBank/DDBJ whole genome shotgun (WGS) entry which is preliminary data.</text>
</comment>
<feature type="domain" description="Type III restriction/modification enzyme methylation subunit" evidence="1">
    <location>
        <begin position="42"/>
        <end position="93"/>
    </location>
</feature>
<dbReference type="AlphaFoldDB" id="A0AA90T9K0"/>
<reference evidence="3" key="1">
    <citation type="journal article" date="2024" name="Syst. Appl. Microbiol.">
        <title>Helicobacter cappadocius sp. nov., from lizards: The first psychrotrophic Helicobacter species.</title>
        <authorList>
            <person name="Aydin F."/>
            <person name="Tarhane S."/>
            <person name="Karakaya E."/>
            <person name="Abay S."/>
            <person name="Kayman T."/>
            <person name="Guran O."/>
            <person name="Bozkurt E."/>
            <person name="Uzum N."/>
            <person name="Avci A."/>
            <person name="Olgun K."/>
            <person name="Jablonski D."/>
            <person name="Guran C."/>
            <person name="Burcin Saticioglu I."/>
        </authorList>
    </citation>
    <scope>NUCLEOTIDE SEQUENCE [LARGE SCALE GENOMIC DNA]</scope>
    <source>
        <strain evidence="3">faydin-H76</strain>
    </source>
</reference>
<dbReference type="InterPro" id="IPR022221">
    <property type="entry name" value="TypeIII_RM_meth"/>
</dbReference>
<evidence type="ECO:0000259" key="1">
    <source>
        <dbReference type="Pfam" id="PF12564"/>
    </source>
</evidence>
<organism evidence="2 3">
    <name type="scientific">Helicobacter cappadocius</name>
    <dbReference type="NCBI Taxonomy" id="3063998"/>
    <lineage>
        <taxon>Bacteria</taxon>
        <taxon>Pseudomonadati</taxon>
        <taxon>Campylobacterota</taxon>
        <taxon>Epsilonproteobacteria</taxon>
        <taxon>Campylobacterales</taxon>
        <taxon>Helicobacteraceae</taxon>
        <taxon>Helicobacter</taxon>
    </lineage>
</organism>